<dbReference type="PROSITE" id="PS50294">
    <property type="entry name" value="WD_REPEATS_REGION"/>
    <property type="match status" value="1"/>
</dbReference>
<evidence type="ECO:0000313" key="8">
    <source>
        <dbReference type="Proteomes" id="UP001304895"/>
    </source>
</evidence>
<dbReference type="PROSITE" id="PS00678">
    <property type="entry name" value="WD_REPEATS_1"/>
    <property type="match status" value="1"/>
</dbReference>
<evidence type="ECO:0000256" key="1">
    <source>
        <dbReference type="ARBA" id="ARBA00008560"/>
    </source>
</evidence>
<dbReference type="SMART" id="SM00320">
    <property type="entry name" value="WD40"/>
    <property type="match status" value="7"/>
</dbReference>
<reference evidence="7" key="2">
    <citation type="submission" date="2023-05" db="EMBL/GenBank/DDBJ databases">
        <authorList>
            <consortium name="Lawrence Berkeley National Laboratory"/>
            <person name="Steindorff A."/>
            <person name="Hensen N."/>
            <person name="Bonometti L."/>
            <person name="Westerberg I."/>
            <person name="Brannstrom I.O."/>
            <person name="Guillou S."/>
            <person name="Cros-Aarteil S."/>
            <person name="Calhoun S."/>
            <person name="Haridas S."/>
            <person name="Kuo A."/>
            <person name="Mondo S."/>
            <person name="Pangilinan J."/>
            <person name="Riley R."/>
            <person name="Labutti K."/>
            <person name="Andreopoulos B."/>
            <person name="Lipzen A."/>
            <person name="Chen C."/>
            <person name="Yanf M."/>
            <person name="Daum C."/>
            <person name="Ng V."/>
            <person name="Clum A."/>
            <person name="Ohm R."/>
            <person name="Martin F."/>
            <person name="Silar P."/>
            <person name="Natvig D."/>
            <person name="Lalanne C."/>
            <person name="Gautier V."/>
            <person name="Ament-Velasquez S.L."/>
            <person name="Kruys A."/>
            <person name="Hutchinson M.I."/>
            <person name="Powell A.J."/>
            <person name="Barry K."/>
            <person name="Miller A.N."/>
            <person name="Grigoriev I.V."/>
            <person name="Debuchy R."/>
            <person name="Gladieux P."/>
            <person name="Thoren M.H."/>
            <person name="Johannesson H."/>
        </authorList>
    </citation>
    <scope>NUCLEOTIDE SEQUENCE</scope>
    <source>
        <strain evidence="7">CBS 123565</strain>
    </source>
</reference>
<accession>A0AAN6UI87</accession>
<feature type="repeat" description="WD" evidence="6">
    <location>
        <begin position="243"/>
        <end position="277"/>
    </location>
</feature>
<dbReference type="EMBL" id="MU853413">
    <property type="protein sequence ID" value="KAK4133214.1"/>
    <property type="molecule type" value="Genomic_DNA"/>
</dbReference>
<dbReference type="InterPro" id="IPR011332">
    <property type="entry name" value="Ribosomal_zn-bd"/>
</dbReference>
<organism evidence="7 8">
    <name type="scientific">Trichocladium antarcticum</name>
    <dbReference type="NCBI Taxonomy" id="1450529"/>
    <lineage>
        <taxon>Eukaryota</taxon>
        <taxon>Fungi</taxon>
        <taxon>Dikarya</taxon>
        <taxon>Ascomycota</taxon>
        <taxon>Pezizomycotina</taxon>
        <taxon>Sordariomycetes</taxon>
        <taxon>Sordariomycetidae</taxon>
        <taxon>Sordariales</taxon>
        <taxon>Chaetomiaceae</taxon>
        <taxon>Trichocladium</taxon>
    </lineage>
</organism>
<keyword evidence="3" id="KW-0677">Repeat</keyword>
<dbReference type="GO" id="GO:0003735">
    <property type="term" value="F:structural constituent of ribosome"/>
    <property type="evidence" value="ECO:0007669"/>
    <property type="project" value="InterPro"/>
</dbReference>
<keyword evidence="8" id="KW-1185">Reference proteome</keyword>
<name>A0AAN6UI87_9PEZI</name>
<dbReference type="PROSITE" id="PS50082">
    <property type="entry name" value="WD_REPEATS_2"/>
    <property type="match status" value="2"/>
</dbReference>
<proteinExistence type="inferred from homology"/>
<dbReference type="InterPro" id="IPR019775">
    <property type="entry name" value="WD40_repeat_CS"/>
</dbReference>
<dbReference type="NCBIfam" id="TIGR01031">
    <property type="entry name" value="rpmF_bact"/>
    <property type="match status" value="1"/>
</dbReference>
<evidence type="ECO:0000256" key="2">
    <source>
        <dbReference type="ARBA" id="ARBA00022574"/>
    </source>
</evidence>
<sequence length="459" mass="48933">MRLRELLKGDFLRIFPLAALASNNFRQGVAQRWGKGEGSTLPRWSIFDAIIFSATVAPTFPLIPSIPELLEGIWEGILKAVPKKKTSHMKRRHRQMAGKALKDVTSLCKCPACGELKRMHFLCPHCAYTHPAEIFSLAPTPTSLLSASGSSALRIHSTADASFPLQQTIPDAHKLGCHHVCTARGGVGAVAASVGFGGEIKVWRLRKDKDAGDAGTEWALDWEIAPAKNPGSGDRSGTAGGDVWAVALSADEGYLACTTSDGRVHVWDLAGRERIQTYETGARGGGSFAMAVDLSVDGRLTASGHESGGVYVFNNDAGRMVYSLSGLTKPVRAVAFSPGCKRLAAAGNAGIIALYDMEHGEHVGNLTTPSDRPAWITSLDWNDTGDYLISGSLDGKVRVWDVSRGVCVATHSETEGALWSVKWLPKTERALAPGLGKGEMFAAAGASRSISFYREATGS</sequence>
<dbReference type="GO" id="GO:0005634">
    <property type="term" value="C:nucleus"/>
    <property type="evidence" value="ECO:0007669"/>
    <property type="project" value="TreeGrafter"/>
</dbReference>
<keyword evidence="4" id="KW-0689">Ribosomal protein</keyword>
<evidence type="ECO:0000256" key="6">
    <source>
        <dbReference type="PROSITE-ProRule" id="PRU00221"/>
    </source>
</evidence>
<keyword evidence="2 6" id="KW-0853">WD repeat</keyword>
<comment type="caution">
    <text evidence="7">The sequence shown here is derived from an EMBL/GenBank/DDBJ whole genome shotgun (WGS) entry which is preliminary data.</text>
</comment>
<dbReference type="Pfam" id="PF00400">
    <property type="entry name" value="WD40"/>
    <property type="match status" value="3"/>
</dbReference>
<protein>
    <submittedName>
        <fullName evidence="7">WD40 repeat-like protein</fullName>
    </submittedName>
</protein>
<dbReference type="SUPFAM" id="SSF57829">
    <property type="entry name" value="Zn-binding ribosomal proteins"/>
    <property type="match status" value="1"/>
</dbReference>
<dbReference type="Gene3D" id="2.130.10.10">
    <property type="entry name" value="YVTN repeat-like/Quinoprotein amine dehydrogenase"/>
    <property type="match status" value="1"/>
</dbReference>
<evidence type="ECO:0000256" key="4">
    <source>
        <dbReference type="ARBA" id="ARBA00022980"/>
    </source>
</evidence>
<dbReference type="InterPro" id="IPR051510">
    <property type="entry name" value="SKI8"/>
</dbReference>
<dbReference type="PANTHER" id="PTHR44090">
    <property type="entry name" value="WD REPEAT-CONTAINING PROTEIN 61"/>
    <property type="match status" value="1"/>
</dbReference>
<dbReference type="AlphaFoldDB" id="A0AAN6UI87"/>
<reference evidence="7" key="1">
    <citation type="journal article" date="2023" name="Mol. Phylogenet. Evol.">
        <title>Genome-scale phylogeny and comparative genomics of the fungal order Sordariales.</title>
        <authorList>
            <person name="Hensen N."/>
            <person name="Bonometti L."/>
            <person name="Westerberg I."/>
            <person name="Brannstrom I.O."/>
            <person name="Guillou S."/>
            <person name="Cros-Aarteil S."/>
            <person name="Calhoun S."/>
            <person name="Haridas S."/>
            <person name="Kuo A."/>
            <person name="Mondo S."/>
            <person name="Pangilinan J."/>
            <person name="Riley R."/>
            <person name="LaButti K."/>
            <person name="Andreopoulos B."/>
            <person name="Lipzen A."/>
            <person name="Chen C."/>
            <person name="Yan M."/>
            <person name="Daum C."/>
            <person name="Ng V."/>
            <person name="Clum A."/>
            <person name="Steindorff A."/>
            <person name="Ohm R.A."/>
            <person name="Martin F."/>
            <person name="Silar P."/>
            <person name="Natvig D.O."/>
            <person name="Lalanne C."/>
            <person name="Gautier V."/>
            <person name="Ament-Velasquez S.L."/>
            <person name="Kruys A."/>
            <person name="Hutchinson M.I."/>
            <person name="Powell A.J."/>
            <person name="Barry K."/>
            <person name="Miller A.N."/>
            <person name="Grigoriev I.V."/>
            <person name="Debuchy R."/>
            <person name="Gladieux P."/>
            <person name="Hiltunen Thoren M."/>
            <person name="Johannesson H."/>
        </authorList>
    </citation>
    <scope>NUCLEOTIDE SEQUENCE</scope>
    <source>
        <strain evidence="7">CBS 123565</strain>
    </source>
</reference>
<keyword evidence="5" id="KW-0687">Ribonucleoprotein</keyword>
<dbReference type="GO" id="GO:0006412">
    <property type="term" value="P:translation"/>
    <property type="evidence" value="ECO:0007669"/>
    <property type="project" value="InterPro"/>
</dbReference>
<dbReference type="InterPro" id="IPR002677">
    <property type="entry name" value="Ribosomal_bL32"/>
</dbReference>
<dbReference type="InterPro" id="IPR036322">
    <property type="entry name" value="WD40_repeat_dom_sf"/>
</dbReference>
<dbReference type="InterPro" id="IPR015943">
    <property type="entry name" value="WD40/YVTN_repeat-like_dom_sf"/>
</dbReference>
<dbReference type="InterPro" id="IPR001680">
    <property type="entry name" value="WD40_rpt"/>
</dbReference>
<evidence type="ECO:0000256" key="3">
    <source>
        <dbReference type="ARBA" id="ARBA00022737"/>
    </source>
</evidence>
<gene>
    <name evidence="7" type="ORF">BT67DRAFT_463163</name>
</gene>
<evidence type="ECO:0000256" key="5">
    <source>
        <dbReference type="ARBA" id="ARBA00023274"/>
    </source>
</evidence>
<feature type="repeat" description="WD" evidence="6">
    <location>
        <begin position="376"/>
        <end position="410"/>
    </location>
</feature>
<evidence type="ECO:0000313" key="7">
    <source>
        <dbReference type="EMBL" id="KAK4133214.1"/>
    </source>
</evidence>
<dbReference type="Proteomes" id="UP001304895">
    <property type="component" value="Unassembled WGS sequence"/>
</dbReference>
<dbReference type="SUPFAM" id="SSF50978">
    <property type="entry name" value="WD40 repeat-like"/>
    <property type="match status" value="1"/>
</dbReference>
<dbReference type="HAMAP" id="MF_00340">
    <property type="entry name" value="Ribosomal_bL32"/>
    <property type="match status" value="1"/>
</dbReference>
<dbReference type="PANTHER" id="PTHR44090:SF1">
    <property type="entry name" value="SUPERKILLER COMPLEX PROTEIN 8"/>
    <property type="match status" value="1"/>
</dbReference>
<dbReference type="Pfam" id="PF01783">
    <property type="entry name" value="Ribosomal_L32p"/>
    <property type="match status" value="1"/>
</dbReference>
<dbReference type="GO" id="GO:0015934">
    <property type="term" value="C:large ribosomal subunit"/>
    <property type="evidence" value="ECO:0007669"/>
    <property type="project" value="InterPro"/>
</dbReference>
<comment type="similarity">
    <text evidence="1">Belongs to the bacterial ribosomal protein bL32 family.</text>
</comment>